<evidence type="ECO:0000256" key="2">
    <source>
        <dbReference type="RuleBase" id="RU003616"/>
    </source>
</evidence>
<organism evidence="5 6">
    <name type="scientific">Dermatophagoides pteronyssinus</name>
    <name type="common">European house dust mite</name>
    <dbReference type="NCBI Taxonomy" id="6956"/>
    <lineage>
        <taxon>Eukaryota</taxon>
        <taxon>Metazoa</taxon>
        <taxon>Ecdysozoa</taxon>
        <taxon>Arthropoda</taxon>
        <taxon>Chelicerata</taxon>
        <taxon>Arachnida</taxon>
        <taxon>Acari</taxon>
        <taxon>Acariformes</taxon>
        <taxon>Sarcoptiformes</taxon>
        <taxon>Astigmata</taxon>
        <taxon>Psoroptidia</taxon>
        <taxon>Analgoidea</taxon>
        <taxon>Pyroglyphidae</taxon>
        <taxon>Dermatophagoidinae</taxon>
        <taxon>Dermatophagoides</taxon>
    </lineage>
</organism>
<dbReference type="PANTHER" id="PTHR45640">
    <property type="entry name" value="HEAT SHOCK PROTEIN HSP-12.2-RELATED"/>
    <property type="match status" value="1"/>
</dbReference>
<dbReference type="InterPro" id="IPR008978">
    <property type="entry name" value="HSP20-like_chaperone"/>
</dbReference>
<protein>
    <submittedName>
        <fullName evidence="6">Alpha-crystallin A chain-like</fullName>
    </submittedName>
</protein>
<dbReference type="GO" id="GO:0042026">
    <property type="term" value="P:protein refolding"/>
    <property type="evidence" value="ECO:0007669"/>
    <property type="project" value="TreeGrafter"/>
</dbReference>
<name>A0A6P6Y858_DERPT</name>
<keyword evidence="5" id="KW-1185">Reference proteome</keyword>
<reference evidence="6" key="1">
    <citation type="submission" date="2025-08" db="UniProtKB">
        <authorList>
            <consortium name="RefSeq"/>
        </authorList>
    </citation>
    <scope>IDENTIFICATION</scope>
    <source>
        <strain evidence="6">Airmid</strain>
    </source>
</reference>
<gene>
    <name evidence="6" type="primary">LOC113795618</name>
</gene>
<dbReference type="Proteomes" id="UP000515146">
    <property type="component" value="Unplaced"/>
</dbReference>
<dbReference type="OrthoDB" id="1431247at2759"/>
<dbReference type="KEGG" id="dpte:113795618"/>
<feature type="region of interest" description="Disordered" evidence="3">
    <location>
        <begin position="202"/>
        <end position="235"/>
    </location>
</feature>
<feature type="region of interest" description="Disordered" evidence="3">
    <location>
        <begin position="1"/>
        <end position="32"/>
    </location>
</feature>
<evidence type="ECO:0000256" key="3">
    <source>
        <dbReference type="SAM" id="MobiDB-lite"/>
    </source>
</evidence>
<accession>A0A6P6Y858</accession>
<dbReference type="PANTHER" id="PTHR45640:SF26">
    <property type="entry name" value="RE23625P"/>
    <property type="match status" value="1"/>
</dbReference>
<dbReference type="InterPro" id="IPR001436">
    <property type="entry name" value="Alpha-crystallin/sHSP_animal"/>
</dbReference>
<dbReference type="GO" id="GO:0005737">
    <property type="term" value="C:cytoplasm"/>
    <property type="evidence" value="ECO:0007669"/>
    <property type="project" value="TreeGrafter"/>
</dbReference>
<dbReference type="SUPFAM" id="SSF49764">
    <property type="entry name" value="HSP20-like chaperones"/>
    <property type="match status" value="1"/>
</dbReference>
<proteinExistence type="inferred from homology"/>
<dbReference type="PROSITE" id="PS01031">
    <property type="entry name" value="SHSP"/>
    <property type="match status" value="1"/>
</dbReference>
<evidence type="ECO:0000256" key="1">
    <source>
        <dbReference type="PROSITE-ProRule" id="PRU00285"/>
    </source>
</evidence>
<feature type="compositionally biased region" description="Low complexity" evidence="3">
    <location>
        <begin position="13"/>
        <end position="30"/>
    </location>
</feature>
<dbReference type="GO" id="GO:0051082">
    <property type="term" value="F:unfolded protein binding"/>
    <property type="evidence" value="ECO:0007669"/>
    <property type="project" value="TreeGrafter"/>
</dbReference>
<dbReference type="GeneID" id="113795618"/>
<evidence type="ECO:0000313" key="5">
    <source>
        <dbReference type="Proteomes" id="UP000515146"/>
    </source>
</evidence>
<sequence>MSSKHSSTDKHPQQQQQTQQSQPQTQSQQQKHIEKIENYYRTSENVYRLSTDHHQNHPMITEWITNYPKQLNFRQNHPQQNNSLRHYNYLNMNNDLYELYVDVNGGYKPENITVTTKNDLLIINGFMEQNNGGDNYGSVNGDSVNGGGYHSKEFCYKYQLPKYVCKDKMTCMFKLGGNLLHIEAPIEQPNTRHIPIKILNEPSTATTNNNNIDDNPHQSTTKTTSNGLATNASNI</sequence>
<dbReference type="Gene3D" id="2.60.40.790">
    <property type="match status" value="1"/>
</dbReference>
<evidence type="ECO:0000259" key="4">
    <source>
        <dbReference type="PROSITE" id="PS01031"/>
    </source>
</evidence>
<dbReference type="CDD" id="cd06526">
    <property type="entry name" value="metazoan_ACD"/>
    <property type="match status" value="1"/>
</dbReference>
<feature type="compositionally biased region" description="Polar residues" evidence="3">
    <location>
        <begin position="217"/>
        <end position="235"/>
    </location>
</feature>
<dbReference type="GO" id="GO:0009408">
    <property type="term" value="P:response to heat"/>
    <property type="evidence" value="ECO:0007669"/>
    <property type="project" value="TreeGrafter"/>
</dbReference>
<dbReference type="AlphaFoldDB" id="A0A6P6Y858"/>
<dbReference type="InParanoid" id="A0A6P6Y858"/>
<feature type="domain" description="SHSP" evidence="4">
    <location>
        <begin position="78"/>
        <end position="199"/>
    </location>
</feature>
<comment type="similarity">
    <text evidence="1 2">Belongs to the small heat shock protein (HSP20) family.</text>
</comment>
<feature type="compositionally biased region" description="Basic and acidic residues" evidence="3">
    <location>
        <begin position="1"/>
        <end position="12"/>
    </location>
</feature>
<dbReference type="InterPro" id="IPR002068">
    <property type="entry name" value="A-crystallin/Hsp20_dom"/>
</dbReference>
<dbReference type="Pfam" id="PF00011">
    <property type="entry name" value="HSP20"/>
    <property type="match status" value="1"/>
</dbReference>
<dbReference type="RefSeq" id="XP_027201623.1">
    <property type="nucleotide sequence ID" value="XM_027345822.1"/>
</dbReference>
<evidence type="ECO:0000313" key="6">
    <source>
        <dbReference type="RefSeq" id="XP_027201623.1"/>
    </source>
</evidence>
<dbReference type="GO" id="GO:0005634">
    <property type="term" value="C:nucleus"/>
    <property type="evidence" value="ECO:0007669"/>
    <property type="project" value="TreeGrafter"/>
</dbReference>